<dbReference type="EMBL" id="JABWRS010000025">
    <property type="protein sequence ID" value="MBC3478536.1"/>
    <property type="molecule type" value="Genomic_DNA"/>
</dbReference>
<keyword evidence="3" id="KW-1185">Reference proteome</keyword>
<accession>A0ABR6VDH0</accession>
<dbReference type="RefSeq" id="WP_027907581.1">
    <property type="nucleotide sequence ID" value="NZ_JABWRR010000028.1"/>
</dbReference>
<name>A0ABR6VDH0_9PSED</name>
<organism evidence="2 3">
    <name type="scientific">Pseudomonas taiwanensis</name>
    <dbReference type="NCBI Taxonomy" id="470150"/>
    <lineage>
        <taxon>Bacteria</taxon>
        <taxon>Pseudomonadati</taxon>
        <taxon>Pseudomonadota</taxon>
        <taxon>Gammaproteobacteria</taxon>
        <taxon>Pseudomonadales</taxon>
        <taxon>Pseudomonadaceae</taxon>
        <taxon>Pseudomonas</taxon>
    </lineage>
</organism>
<evidence type="ECO:0000313" key="2">
    <source>
        <dbReference type="EMBL" id="MBC3478536.1"/>
    </source>
</evidence>
<evidence type="ECO:0000256" key="1">
    <source>
        <dbReference type="SAM" id="SignalP"/>
    </source>
</evidence>
<keyword evidence="1" id="KW-0732">Signal</keyword>
<feature type="signal peptide" evidence="1">
    <location>
        <begin position="1"/>
        <end position="24"/>
    </location>
</feature>
<evidence type="ECO:0000313" key="3">
    <source>
        <dbReference type="Proteomes" id="UP000628086"/>
    </source>
</evidence>
<gene>
    <name evidence="2" type="ORF">HU747_23405</name>
</gene>
<protein>
    <recommendedName>
        <fullName evidence="4">DUF560 domain-containing protein</fullName>
    </recommendedName>
</protein>
<comment type="caution">
    <text evidence="2">The sequence shown here is derived from an EMBL/GenBank/DDBJ whole genome shotgun (WGS) entry which is preliminary data.</text>
</comment>
<sequence>MPLLRNTGVATALLILPYSGMVHAAIWHSSVAVPTTVEYDSNPLLLTSDEKAVTRTIIAPDFGLVGTLGRDEFSFGLGVQVLRSSDTAIIKDREDPNVSLGWQRETERGRFGLRANYNESSTLSALVQDTGVVTTDGTQKLSTVTANWSDAITERSTLANETTYSHARYDITTLTGYDELANVLTWTYNWSERTDLYTSFIARRYEPQDDTTAFASNSYTPTVGLKYQFSERFTGDVHVGVNQVSGSEGGRRGEGGVSLRYIGERADAIFSAERSTIASASGGFAELDAVRGSWSYALTELTRVGLDASWQDAKGTTPNTLQSYSAWASRELSPFWDLRLSLMYKERQQDNLPDATGTIIGMTLTYRLPDL</sequence>
<dbReference type="SUPFAM" id="SSF56935">
    <property type="entry name" value="Porins"/>
    <property type="match status" value="2"/>
</dbReference>
<dbReference type="Proteomes" id="UP000628086">
    <property type="component" value="Unassembled WGS sequence"/>
</dbReference>
<evidence type="ECO:0008006" key="4">
    <source>
        <dbReference type="Google" id="ProtNLM"/>
    </source>
</evidence>
<reference evidence="2 3" key="1">
    <citation type="journal article" date="2020" name="Microorganisms">
        <title>Reliable Identification of Environmental Pseudomonas Isolates Using the rpoD Gene.</title>
        <authorList>
            <consortium name="The Broad Institute Genome Sequencing Platform"/>
            <person name="Girard L."/>
            <person name="Lood C."/>
            <person name="Rokni-Zadeh H."/>
            <person name="van Noort V."/>
            <person name="Lavigne R."/>
            <person name="De Mot R."/>
        </authorList>
    </citation>
    <scope>NUCLEOTIDE SEQUENCE [LARGE SCALE GENOMIC DNA]</scope>
    <source>
        <strain evidence="2 3">RW7P2</strain>
    </source>
</reference>
<feature type="chain" id="PRO_5047248534" description="DUF560 domain-containing protein" evidence="1">
    <location>
        <begin position="25"/>
        <end position="371"/>
    </location>
</feature>
<proteinExistence type="predicted"/>